<evidence type="ECO:0000313" key="9">
    <source>
        <dbReference type="Proteomes" id="UP000283369"/>
    </source>
</evidence>
<organism evidence="8 9">
    <name type="scientific">Bacteroides xylanisolvens</name>
    <dbReference type="NCBI Taxonomy" id="371601"/>
    <lineage>
        <taxon>Bacteria</taxon>
        <taxon>Pseudomonadati</taxon>
        <taxon>Bacteroidota</taxon>
        <taxon>Bacteroidia</taxon>
        <taxon>Bacteroidales</taxon>
        <taxon>Bacteroidaceae</taxon>
        <taxon>Bacteroides</taxon>
    </lineage>
</organism>
<evidence type="ECO:0000256" key="3">
    <source>
        <dbReference type="ARBA" id="ARBA00022729"/>
    </source>
</evidence>
<dbReference type="Proteomes" id="UP000283369">
    <property type="component" value="Unassembled WGS sequence"/>
</dbReference>
<evidence type="ECO:0000256" key="2">
    <source>
        <dbReference type="ARBA" id="ARBA00006275"/>
    </source>
</evidence>
<gene>
    <name evidence="8" type="ORF">DWW25_07940</name>
</gene>
<proteinExistence type="inferred from homology"/>
<evidence type="ECO:0000256" key="4">
    <source>
        <dbReference type="ARBA" id="ARBA00023136"/>
    </source>
</evidence>
<evidence type="ECO:0000256" key="5">
    <source>
        <dbReference type="ARBA" id="ARBA00023237"/>
    </source>
</evidence>
<dbReference type="Pfam" id="PF07980">
    <property type="entry name" value="SusD_RagB"/>
    <property type="match status" value="1"/>
</dbReference>
<dbReference type="InterPro" id="IPR011990">
    <property type="entry name" value="TPR-like_helical_dom_sf"/>
</dbReference>
<keyword evidence="5" id="KW-0998">Cell outer membrane</keyword>
<comment type="subcellular location">
    <subcellularLocation>
        <location evidence="1">Cell outer membrane</location>
    </subcellularLocation>
</comment>
<dbReference type="Pfam" id="PF14322">
    <property type="entry name" value="SusD-like_3"/>
    <property type="match status" value="1"/>
</dbReference>
<dbReference type="GO" id="GO:0009279">
    <property type="term" value="C:cell outer membrane"/>
    <property type="evidence" value="ECO:0007669"/>
    <property type="project" value="UniProtKB-SubCell"/>
</dbReference>
<feature type="domain" description="SusD-like N-terminal" evidence="7">
    <location>
        <begin position="67"/>
        <end position="236"/>
    </location>
</feature>
<dbReference type="PROSITE" id="PS51257">
    <property type="entry name" value="PROKAR_LIPOPROTEIN"/>
    <property type="match status" value="1"/>
</dbReference>
<evidence type="ECO:0000259" key="7">
    <source>
        <dbReference type="Pfam" id="PF14322"/>
    </source>
</evidence>
<accession>A0A412VZX9</accession>
<evidence type="ECO:0000259" key="6">
    <source>
        <dbReference type="Pfam" id="PF07980"/>
    </source>
</evidence>
<comment type="caution">
    <text evidence="8">The sequence shown here is derived from an EMBL/GenBank/DDBJ whole genome shotgun (WGS) entry which is preliminary data.</text>
</comment>
<dbReference type="EMBL" id="QRYV01000015">
    <property type="protein sequence ID" value="RGV15692.1"/>
    <property type="molecule type" value="Genomic_DNA"/>
</dbReference>
<dbReference type="SUPFAM" id="SSF48452">
    <property type="entry name" value="TPR-like"/>
    <property type="match status" value="1"/>
</dbReference>
<reference evidence="8 9" key="1">
    <citation type="submission" date="2018-08" db="EMBL/GenBank/DDBJ databases">
        <title>A genome reference for cultivated species of the human gut microbiota.</title>
        <authorList>
            <person name="Zou Y."/>
            <person name="Xue W."/>
            <person name="Luo G."/>
        </authorList>
    </citation>
    <scope>NUCLEOTIDE SEQUENCE [LARGE SCALE GENOMIC DNA]</scope>
    <source>
        <strain evidence="8 9">AF14-7</strain>
    </source>
</reference>
<feature type="domain" description="RagB/SusD" evidence="6">
    <location>
        <begin position="324"/>
        <end position="564"/>
    </location>
</feature>
<dbReference type="InterPro" id="IPR033985">
    <property type="entry name" value="SusD-like_N"/>
</dbReference>
<evidence type="ECO:0000256" key="1">
    <source>
        <dbReference type="ARBA" id="ARBA00004442"/>
    </source>
</evidence>
<name>A0A412VZX9_9BACE</name>
<dbReference type="AlphaFoldDB" id="A0A412VZX9"/>
<keyword evidence="4" id="KW-0472">Membrane</keyword>
<keyword evidence="3" id="KW-0732">Signal</keyword>
<dbReference type="InterPro" id="IPR012944">
    <property type="entry name" value="SusD_RagB_dom"/>
</dbReference>
<protein>
    <submittedName>
        <fullName evidence="8">RagB/SusD family nutrient uptake outer membrane protein</fullName>
    </submittedName>
</protein>
<comment type="similarity">
    <text evidence="2">Belongs to the SusD family.</text>
</comment>
<evidence type="ECO:0000313" key="8">
    <source>
        <dbReference type="EMBL" id="RGV15692.1"/>
    </source>
</evidence>
<dbReference type="Gene3D" id="1.25.40.390">
    <property type="match status" value="1"/>
</dbReference>
<sequence>MMKKSVYIIALTSLCLLGSCDLDREIQTDISPQYAYRNFDYTMMRANGLYGPLLRGFKYIDDAMMASATDEAEFVVQWANVQNFNQGSWSERLNPDNKWGHYFDAIRRCNLFLENCDNVDFDQWKMDPDENQQIIYRKNLAKLENRKKEARFLRAFYHFELMKRYGGIPVMNRTYSLKDDYTVLTRRPLQDVIDFIVGECKELAGDEGLPVSYEENLDYGRITKGAALALRSRVLLYAASDLYNNSAWTKGYEHPELISLTGDRRTKWAEAAQAAKDLILMPESPYSLCNDYSKIGKDANISELILFRIESQSNDLERINYPIGYLGGGTGNMPSGNLVDAYQKSNGEMFDWTKLANDADPYADRDPRLKMSIITNNDTYKGRPVEIWEGGKDGQPIERSTRTGYYLKKFLDENINLLENGTSVHVWPYFRLAEIYLNYAEALNECDPGNADIKKYVDMVRDRQNVKMPGMTVTGQEDVREFIRNERRVELAFEDHRAWDTRRWMIADKVENLKLRGVRVTKSPTGFVYQPNEVETRVFEPRMYFYPIPLNEINVTGWPQNPLW</sequence>